<dbReference type="PANTHER" id="PTHR33048">
    <property type="entry name" value="PTH11-LIKE INTEGRAL MEMBRANE PROTEIN (AFU_ORTHOLOGUE AFUA_5G11245)"/>
    <property type="match status" value="1"/>
</dbReference>
<evidence type="ECO:0000256" key="2">
    <source>
        <dbReference type="ARBA" id="ARBA00022692"/>
    </source>
</evidence>
<evidence type="ECO:0000313" key="10">
    <source>
        <dbReference type="Proteomes" id="UP000509510"/>
    </source>
</evidence>
<accession>A0A7H8QGB7</accession>
<sequence>MVPPAPVGGDRAVAMPTATNISAIAMKLVIVSIILPVVALVATGLRFWARRMMRVTPAVEDWLVVAGFIWTVGYAIVNILLVTLGGVGWSTTLLAEAGQAARITAQLKLTLAGQVVYALAMGCIKASICLQLVRLFWVDKLFRYLGITVFALSIGWALQTMLIGFLICRPLSHNWDTTSDGTCGDLHAAYVSIGIVDAITDGMIFVLPLPMIHGLRMPTRTKFATCAIFALGLVTIVAGIVRTIQVSHLQFDPTDIAAEVDLCVWSVVEPSVGITVACMIVMRPLFLRFGERFLSWAPWTTRRSGVGKSYDSSKAANTNHSINRSHQFVKLEPKSDAILLNSMSSPQEEYHSTTVRQGEDRVSEYSDYQPTNPSDQKQSPVHVV</sequence>
<dbReference type="InterPro" id="IPR052337">
    <property type="entry name" value="SAT4-like"/>
</dbReference>
<organism evidence="9 10">
    <name type="scientific">Talaromyces rugulosus</name>
    <name type="common">Penicillium rugulosum</name>
    <dbReference type="NCBI Taxonomy" id="121627"/>
    <lineage>
        <taxon>Eukaryota</taxon>
        <taxon>Fungi</taxon>
        <taxon>Dikarya</taxon>
        <taxon>Ascomycota</taxon>
        <taxon>Pezizomycotina</taxon>
        <taxon>Eurotiomycetes</taxon>
        <taxon>Eurotiomycetidae</taxon>
        <taxon>Eurotiales</taxon>
        <taxon>Trichocomaceae</taxon>
        <taxon>Talaromyces</taxon>
        <taxon>Talaromyces sect. Islandici</taxon>
    </lineage>
</organism>
<proteinExistence type="inferred from homology"/>
<feature type="transmembrane region" description="Helical" evidence="7">
    <location>
        <begin position="264"/>
        <end position="286"/>
    </location>
</feature>
<evidence type="ECO:0000256" key="6">
    <source>
        <dbReference type="SAM" id="MobiDB-lite"/>
    </source>
</evidence>
<feature type="transmembrane region" description="Helical" evidence="7">
    <location>
        <begin position="223"/>
        <end position="244"/>
    </location>
</feature>
<dbReference type="KEGG" id="trg:TRUGW13939_00048"/>
<evidence type="ECO:0000256" key="3">
    <source>
        <dbReference type="ARBA" id="ARBA00022989"/>
    </source>
</evidence>
<evidence type="ECO:0000313" key="9">
    <source>
        <dbReference type="EMBL" id="QKX52977.1"/>
    </source>
</evidence>
<feature type="region of interest" description="Disordered" evidence="6">
    <location>
        <begin position="344"/>
        <end position="384"/>
    </location>
</feature>
<gene>
    <name evidence="9" type="ORF">TRUGW13939_00048</name>
</gene>
<feature type="transmembrane region" description="Helical" evidence="7">
    <location>
        <begin position="115"/>
        <end position="137"/>
    </location>
</feature>
<evidence type="ECO:0000256" key="1">
    <source>
        <dbReference type="ARBA" id="ARBA00004141"/>
    </source>
</evidence>
<feature type="transmembrane region" description="Helical" evidence="7">
    <location>
        <begin position="24"/>
        <end position="49"/>
    </location>
</feature>
<dbReference type="AlphaFoldDB" id="A0A7H8QGB7"/>
<evidence type="ECO:0000256" key="5">
    <source>
        <dbReference type="ARBA" id="ARBA00038359"/>
    </source>
</evidence>
<dbReference type="GeneID" id="55987565"/>
<dbReference type="PANTHER" id="PTHR33048:SF146">
    <property type="entry name" value="INTEGRAL MEMBRANE PROTEIN"/>
    <property type="match status" value="1"/>
</dbReference>
<keyword evidence="2 7" id="KW-0812">Transmembrane</keyword>
<evidence type="ECO:0000256" key="7">
    <source>
        <dbReference type="SAM" id="Phobius"/>
    </source>
</evidence>
<comment type="subcellular location">
    <subcellularLocation>
        <location evidence="1">Membrane</location>
        <topology evidence="1">Multi-pass membrane protein</topology>
    </subcellularLocation>
</comment>
<feature type="compositionally biased region" description="Polar residues" evidence="6">
    <location>
        <begin position="344"/>
        <end position="356"/>
    </location>
</feature>
<evidence type="ECO:0000256" key="4">
    <source>
        <dbReference type="ARBA" id="ARBA00023136"/>
    </source>
</evidence>
<protein>
    <recommendedName>
        <fullName evidence="8">Rhodopsin domain-containing protein</fullName>
    </recommendedName>
</protein>
<dbReference type="Proteomes" id="UP000509510">
    <property type="component" value="Chromosome I"/>
</dbReference>
<feature type="transmembrane region" description="Helical" evidence="7">
    <location>
        <begin position="61"/>
        <end position="84"/>
    </location>
</feature>
<keyword evidence="3 7" id="KW-1133">Transmembrane helix</keyword>
<feature type="domain" description="Rhodopsin" evidence="8">
    <location>
        <begin position="45"/>
        <end position="286"/>
    </location>
</feature>
<reference evidence="10" key="1">
    <citation type="submission" date="2020-06" db="EMBL/GenBank/DDBJ databases">
        <title>A chromosome-scale genome assembly of Talaromyces rugulosus W13939.</title>
        <authorList>
            <person name="Wang B."/>
            <person name="Guo L."/>
            <person name="Ye K."/>
            <person name="Wang L."/>
        </authorList>
    </citation>
    <scope>NUCLEOTIDE SEQUENCE [LARGE SCALE GENOMIC DNA]</scope>
    <source>
        <strain evidence="10">W13939</strain>
    </source>
</reference>
<comment type="similarity">
    <text evidence="5">Belongs to the SAT4 family.</text>
</comment>
<feature type="transmembrane region" description="Helical" evidence="7">
    <location>
        <begin position="144"/>
        <end position="167"/>
    </location>
</feature>
<dbReference type="EMBL" id="CP055898">
    <property type="protein sequence ID" value="QKX52977.1"/>
    <property type="molecule type" value="Genomic_DNA"/>
</dbReference>
<feature type="compositionally biased region" description="Polar residues" evidence="6">
    <location>
        <begin position="366"/>
        <end position="384"/>
    </location>
</feature>
<dbReference type="InterPro" id="IPR049326">
    <property type="entry name" value="Rhodopsin_dom_fungi"/>
</dbReference>
<keyword evidence="10" id="KW-1185">Reference proteome</keyword>
<dbReference type="Pfam" id="PF20684">
    <property type="entry name" value="Fung_rhodopsin"/>
    <property type="match status" value="1"/>
</dbReference>
<dbReference type="RefSeq" id="XP_035339156.1">
    <property type="nucleotide sequence ID" value="XM_035483263.1"/>
</dbReference>
<evidence type="ECO:0000259" key="8">
    <source>
        <dbReference type="Pfam" id="PF20684"/>
    </source>
</evidence>
<dbReference type="GO" id="GO:0016020">
    <property type="term" value="C:membrane"/>
    <property type="evidence" value="ECO:0007669"/>
    <property type="project" value="UniProtKB-SubCell"/>
</dbReference>
<name>A0A7H8QGB7_TALRU</name>
<feature type="transmembrane region" description="Helical" evidence="7">
    <location>
        <begin position="187"/>
        <end position="211"/>
    </location>
</feature>
<keyword evidence="4 7" id="KW-0472">Membrane</keyword>
<dbReference type="OrthoDB" id="10017208at2759"/>